<evidence type="ECO:0000259" key="1">
    <source>
        <dbReference type="Pfam" id="PF08818"/>
    </source>
</evidence>
<dbReference type="Gene3D" id="3.90.1150.200">
    <property type="match status" value="1"/>
</dbReference>
<evidence type="ECO:0000313" key="2">
    <source>
        <dbReference type="EMBL" id="MFD2834443.1"/>
    </source>
</evidence>
<dbReference type="InterPro" id="IPR014922">
    <property type="entry name" value="YdhG-like"/>
</dbReference>
<comment type="caution">
    <text evidence="2">The sequence shown here is derived from an EMBL/GenBank/DDBJ whole genome shotgun (WGS) entry which is preliminary data.</text>
</comment>
<dbReference type="SUPFAM" id="SSF159888">
    <property type="entry name" value="YdhG-like"/>
    <property type="match status" value="1"/>
</dbReference>
<name>A0ABW5X885_9FLAO</name>
<dbReference type="Pfam" id="PF08818">
    <property type="entry name" value="DUF1801"/>
    <property type="match status" value="1"/>
</dbReference>
<keyword evidence="3" id="KW-1185">Reference proteome</keyword>
<accession>A0ABW5X885</accession>
<feature type="domain" description="YdhG-like" evidence="1">
    <location>
        <begin position="20"/>
        <end position="135"/>
    </location>
</feature>
<evidence type="ECO:0000313" key="3">
    <source>
        <dbReference type="Proteomes" id="UP001597438"/>
    </source>
</evidence>
<proteinExistence type="predicted"/>
<gene>
    <name evidence="2" type="ORF">ACFSYS_14215</name>
</gene>
<sequence length="153" mass="17733">MKIEATSPEDYISKLPAERQVAVKKIREIINAHIPSGFEETLNYNMIGWVVPQSKYPSGYHCDPKLPLPFLNLASQKNYIALYHFGIYADEKLLKWFISEYKKEVGKNPDMGKSCIRFKNPEIIPYKLIAELTKKMTLEDWINAYEKVTKNSS</sequence>
<protein>
    <submittedName>
        <fullName evidence="2">DUF1801 domain-containing protein</fullName>
    </submittedName>
</protein>
<organism evidence="2 3">
    <name type="scientific">Christiangramia antarctica</name>
    <dbReference type="NCBI Taxonomy" id="2058158"/>
    <lineage>
        <taxon>Bacteria</taxon>
        <taxon>Pseudomonadati</taxon>
        <taxon>Bacteroidota</taxon>
        <taxon>Flavobacteriia</taxon>
        <taxon>Flavobacteriales</taxon>
        <taxon>Flavobacteriaceae</taxon>
        <taxon>Christiangramia</taxon>
    </lineage>
</organism>
<dbReference type="EMBL" id="JBHUOJ010000032">
    <property type="protein sequence ID" value="MFD2834443.1"/>
    <property type="molecule type" value="Genomic_DNA"/>
</dbReference>
<dbReference type="RefSeq" id="WP_251738932.1">
    <property type="nucleotide sequence ID" value="NZ_JBHUOJ010000032.1"/>
</dbReference>
<reference evidence="3" key="1">
    <citation type="journal article" date="2019" name="Int. J. Syst. Evol. Microbiol.">
        <title>The Global Catalogue of Microorganisms (GCM) 10K type strain sequencing project: providing services to taxonomists for standard genome sequencing and annotation.</title>
        <authorList>
            <consortium name="The Broad Institute Genomics Platform"/>
            <consortium name="The Broad Institute Genome Sequencing Center for Infectious Disease"/>
            <person name="Wu L."/>
            <person name="Ma J."/>
        </authorList>
    </citation>
    <scope>NUCLEOTIDE SEQUENCE [LARGE SCALE GENOMIC DNA]</scope>
    <source>
        <strain evidence="3">KCTC 52925</strain>
    </source>
</reference>
<dbReference type="Proteomes" id="UP001597438">
    <property type="component" value="Unassembled WGS sequence"/>
</dbReference>